<dbReference type="InterPro" id="IPR024571">
    <property type="entry name" value="ERAP1-like_C_dom"/>
</dbReference>
<reference evidence="17" key="1">
    <citation type="submission" date="2021-01" db="EMBL/GenBank/DDBJ databases">
        <title>Whole genome shotgun sequence of Dactylosporangium siamense NBRC 106093.</title>
        <authorList>
            <person name="Komaki H."/>
            <person name="Tamura T."/>
        </authorList>
    </citation>
    <scope>NUCLEOTIDE SEQUENCE</scope>
    <source>
        <strain evidence="17">NBRC 106093</strain>
    </source>
</reference>
<comment type="cofactor">
    <cofactor evidence="2">
        <name>Zn(2+)</name>
        <dbReference type="ChEBI" id="CHEBI:29105"/>
    </cofactor>
</comment>
<dbReference type="PANTHER" id="PTHR11533:SF174">
    <property type="entry name" value="PUROMYCIN-SENSITIVE AMINOPEPTIDASE-RELATED"/>
    <property type="match status" value="1"/>
</dbReference>
<dbReference type="GO" id="GO:0043171">
    <property type="term" value="P:peptide catabolic process"/>
    <property type="evidence" value="ECO:0007669"/>
    <property type="project" value="TreeGrafter"/>
</dbReference>
<dbReference type="Gene3D" id="2.60.40.1730">
    <property type="entry name" value="tricorn interacting facor f3 domain"/>
    <property type="match status" value="1"/>
</dbReference>
<evidence type="ECO:0000256" key="2">
    <source>
        <dbReference type="ARBA" id="ARBA00001947"/>
    </source>
</evidence>
<dbReference type="PANTHER" id="PTHR11533">
    <property type="entry name" value="PROTEASE M1 ZINC METALLOPROTEASE"/>
    <property type="match status" value="1"/>
</dbReference>
<feature type="domain" description="ERAP1-like C-terminal" evidence="15">
    <location>
        <begin position="509"/>
        <end position="778"/>
    </location>
</feature>
<evidence type="ECO:0000256" key="3">
    <source>
        <dbReference type="ARBA" id="ARBA00010136"/>
    </source>
</evidence>
<protein>
    <recommendedName>
        <fullName evidence="5">Aminopeptidase N</fullName>
        <ecNumber evidence="4">3.4.11.2</ecNumber>
    </recommendedName>
    <alternativeName>
        <fullName evidence="12">Alanine aminopeptidase</fullName>
    </alternativeName>
    <alternativeName>
        <fullName evidence="13">Lysyl aminopeptidase</fullName>
    </alternativeName>
</protein>
<evidence type="ECO:0000256" key="5">
    <source>
        <dbReference type="ARBA" id="ARBA00015611"/>
    </source>
</evidence>
<evidence type="ECO:0000256" key="8">
    <source>
        <dbReference type="ARBA" id="ARBA00022723"/>
    </source>
</evidence>
<dbReference type="Pfam" id="PF01433">
    <property type="entry name" value="Peptidase_M1"/>
    <property type="match status" value="1"/>
</dbReference>
<dbReference type="GO" id="GO:0005737">
    <property type="term" value="C:cytoplasm"/>
    <property type="evidence" value="ECO:0007669"/>
    <property type="project" value="TreeGrafter"/>
</dbReference>
<dbReference type="GO" id="GO:0042277">
    <property type="term" value="F:peptide binding"/>
    <property type="evidence" value="ECO:0007669"/>
    <property type="project" value="TreeGrafter"/>
</dbReference>
<dbReference type="PRINTS" id="PR00756">
    <property type="entry name" value="ALADIPTASE"/>
</dbReference>
<evidence type="ECO:0000259" key="16">
    <source>
        <dbReference type="Pfam" id="PF17900"/>
    </source>
</evidence>
<proteinExistence type="inferred from homology"/>
<dbReference type="Proteomes" id="UP000660611">
    <property type="component" value="Unassembled WGS sequence"/>
</dbReference>
<dbReference type="InterPro" id="IPR042097">
    <property type="entry name" value="Aminopeptidase_N-like_N_sf"/>
</dbReference>
<evidence type="ECO:0000259" key="14">
    <source>
        <dbReference type="Pfam" id="PF01433"/>
    </source>
</evidence>
<evidence type="ECO:0000256" key="11">
    <source>
        <dbReference type="ARBA" id="ARBA00023049"/>
    </source>
</evidence>
<dbReference type="GO" id="GO:0016020">
    <property type="term" value="C:membrane"/>
    <property type="evidence" value="ECO:0007669"/>
    <property type="project" value="TreeGrafter"/>
</dbReference>
<gene>
    <name evidence="17" type="ORF">Dsi01nite_098150</name>
</gene>
<dbReference type="GO" id="GO:0070006">
    <property type="term" value="F:metalloaminopeptidase activity"/>
    <property type="evidence" value="ECO:0007669"/>
    <property type="project" value="TreeGrafter"/>
</dbReference>
<dbReference type="Pfam" id="PF17900">
    <property type="entry name" value="Peptidase_M1_N"/>
    <property type="match status" value="1"/>
</dbReference>
<organism evidence="17 18">
    <name type="scientific">Dactylosporangium siamense</name>
    <dbReference type="NCBI Taxonomy" id="685454"/>
    <lineage>
        <taxon>Bacteria</taxon>
        <taxon>Bacillati</taxon>
        <taxon>Actinomycetota</taxon>
        <taxon>Actinomycetes</taxon>
        <taxon>Micromonosporales</taxon>
        <taxon>Micromonosporaceae</taxon>
        <taxon>Dactylosporangium</taxon>
    </lineage>
</organism>
<dbReference type="NCBIfam" id="TIGR02412">
    <property type="entry name" value="pepN_strep_liv"/>
    <property type="match status" value="1"/>
</dbReference>
<evidence type="ECO:0000256" key="9">
    <source>
        <dbReference type="ARBA" id="ARBA00022801"/>
    </source>
</evidence>
<keyword evidence="6 17" id="KW-0031">Aminopeptidase</keyword>
<evidence type="ECO:0000256" key="13">
    <source>
        <dbReference type="ARBA" id="ARBA00031533"/>
    </source>
</evidence>
<feature type="domain" description="Aminopeptidase N-like N-terminal" evidence="16">
    <location>
        <begin position="117"/>
        <end position="186"/>
    </location>
</feature>
<evidence type="ECO:0000256" key="1">
    <source>
        <dbReference type="ARBA" id="ARBA00000098"/>
    </source>
</evidence>
<keyword evidence="18" id="KW-1185">Reference proteome</keyword>
<dbReference type="InterPro" id="IPR027268">
    <property type="entry name" value="Peptidase_M4/M1_CTD_sf"/>
</dbReference>
<dbReference type="GO" id="GO:0008270">
    <property type="term" value="F:zinc ion binding"/>
    <property type="evidence" value="ECO:0007669"/>
    <property type="project" value="InterPro"/>
</dbReference>
<sequence length="808" mass="88332">MSNRSLTQVEAEERAALLAVERYDVEVDFTDLPTGPLVRCVSTVRFTCREVGADSFVDCAAEVVSAVLNGADLPPARDGRIPLPGLRAVNELRVVSVQAETREGEGVHKAVDAADGEVYVWTSFEPDEAHHVWACFDQPDLKAPHAFTVLAPAHWTVVSNSGDAVVDVVGDARRWTFPATPPLSVYNTVVNAGPFHEIRREAGGYDLGLLARRSLAQVLERDADELFTLTRQGLAFFAEVFRMPFPQRRYDQAFVPEYGGAMENYGCVTWDDAILFRSAPTEAERGHRAKILLHELAHMWFGNIVTMRWWDDLWLNEAFAEFAANWAAGRVTEFTDAWAAHLADGKLAAYLADQGPATHPIRQPIRDVAQAMSIFDAITYPKGASVLHQLMHYVGEPAFAAGMATYFERFAWGSTTLQDLIDVLAERSGRDLDGWRTGWLETAGTDRLTLRRAGPDLVLDARGPDGPPRPQVLSVGAYVHDGDLLRRVDLARVEVTGPTTPVALPDAELYLVNDEDLTFATTRPEDRDTLFAAAAALPTPIARGVAVATAWDMLLTGEATAAEAVRCLTGVLGAETSGSVIEPYLTLAADAAELWSPDADRPALIAVVAATARELAADPGRRQVALRTLARTAVDLDEVEWLQGQAGDDLDLRWRVLARKSELGGAVDAEIDELLGRDPDPEAWVRATTVRAAAPDPAAKEAAWNTVVVDRSVPIGDVKRVTATFWRPGQDALLAPYAERYLDLAPQLHRGGMTPAMVFANRLFPIYAVDETYLGRAETVAVDAAPVVGKYMTERIDVVRRMLRARTS</sequence>
<keyword evidence="8" id="KW-0479">Metal-binding</keyword>
<dbReference type="GO" id="GO:0016285">
    <property type="term" value="F:alanyl aminopeptidase activity"/>
    <property type="evidence" value="ECO:0007669"/>
    <property type="project" value="UniProtKB-EC"/>
</dbReference>
<dbReference type="GO" id="GO:0005615">
    <property type="term" value="C:extracellular space"/>
    <property type="evidence" value="ECO:0007669"/>
    <property type="project" value="TreeGrafter"/>
</dbReference>
<feature type="domain" description="Peptidase M1 membrane alanine aminopeptidase" evidence="14">
    <location>
        <begin position="230"/>
        <end position="433"/>
    </location>
</feature>
<evidence type="ECO:0000256" key="6">
    <source>
        <dbReference type="ARBA" id="ARBA00022438"/>
    </source>
</evidence>
<dbReference type="SUPFAM" id="SSF55486">
    <property type="entry name" value="Metalloproteases ('zincins'), catalytic domain"/>
    <property type="match status" value="1"/>
</dbReference>
<evidence type="ECO:0000256" key="7">
    <source>
        <dbReference type="ARBA" id="ARBA00022670"/>
    </source>
</evidence>
<dbReference type="EMBL" id="BONQ01000162">
    <property type="protein sequence ID" value="GIG51774.1"/>
    <property type="molecule type" value="Genomic_DNA"/>
</dbReference>
<comment type="similarity">
    <text evidence="3">Belongs to the peptidase M1 family.</text>
</comment>
<dbReference type="InterPro" id="IPR012778">
    <property type="entry name" value="Pept_M1_aminopeptidase"/>
</dbReference>
<dbReference type="Pfam" id="PF11838">
    <property type="entry name" value="ERAP1_C"/>
    <property type="match status" value="1"/>
</dbReference>
<comment type="caution">
    <text evidence="17">The sequence shown here is derived from an EMBL/GenBank/DDBJ whole genome shotgun (WGS) entry which is preliminary data.</text>
</comment>
<keyword evidence="11" id="KW-0482">Metalloprotease</keyword>
<dbReference type="GO" id="GO:0006508">
    <property type="term" value="P:proteolysis"/>
    <property type="evidence" value="ECO:0007669"/>
    <property type="project" value="UniProtKB-KW"/>
</dbReference>
<evidence type="ECO:0000259" key="15">
    <source>
        <dbReference type="Pfam" id="PF11838"/>
    </source>
</evidence>
<name>A0A919UDT0_9ACTN</name>
<comment type="catalytic activity">
    <reaction evidence="1">
        <text>Release of an N-terminal amino acid, Xaa-|-Yaa- from a peptide, amide or arylamide. Xaa is preferably Ala, but may be most amino acids including Pro (slow action). When a terminal hydrophobic residue is followed by a prolyl residue, the two may be released as an intact Xaa-Pro dipeptide.</text>
        <dbReference type="EC" id="3.4.11.2"/>
    </reaction>
</comment>
<accession>A0A919UDT0</accession>
<dbReference type="EC" id="3.4.11.2" evidence="4"/>
<keyword evidence="7" id="KW-0645">Protease</keyword>
<dbReference type="RefSeq" id="WP_203853382.1">
    <property type="nucleotide sequence ID" value="NZ_BAAAVW010000010.1"/>
</dbReference>
<dbReference type="AlphaFoldDB" id="A0A919UDT0"/>
<dbReference type="InterPro" id="IPR001930">
    <property type="entry name" value="Peptidase_M1"/>
</dbReference>
<dbReference type="InterPro" id="IPR014782">
    <property type="entry name" value="Peptidase_M1_dom"/>
</dbReference>
<evidence type="ECO:0000313" key="17">
    <source>
        <dbReference type="EMBL" id="GIG51774.1"/>
    </source>
</evidence>
<keyword evidence="9" id="KW-0378">Hydrolase</keyword>
<dbReference type="Gene3D" id="1.10.390.10">
    <property type="entry name" value="Neutral Protease Domain 2"/>
    <property type="match status" value="1"/>
</dbReference>
<dbReference type="CDD" id="cd09602">
    <property type="entry name" value="M1_APN"/>
    <property type="match status" value="1"/>
</dbReference>
<evidence type="ECO:0000256" key="12">
    <source>
        <dbReference type="ARBA" id="ARBA00029811"/>
    </source>
</evidence>
<dbReference type="SUPFAM" id="SSF63737">
    <property type="entry name" value="Leukotriene A4 hydrolase N-terminal domain"/>
    <property type="match status" value="1"/>
</dbReference>
<evidence type="ECO:0000256" key="10">
    <source>
        <dbReference type="ARBA" id="ARBA00022833"/>
    </source>
</evidence>
<dbReference type="InterPro" id="IPR050344">
    <property type="entry name" value="Peptidase_M1_aminopeptidases"/>
</dbReference>
<dbReference type="InterPro" id="IPR045357">
    <property type="entry name" value="Aminopeptidase_N-like_N"/>
</dbReference>
<evidence type="ECO:0000256" key="4">
    <source>
        <dbReference type="ARBA" id="ARBA00012564"/>
    </source>
</evidence>
<keyword evidence="10" id="KW-0862">Zinc</keyword>
<evidence type="ECO:0000313" key="18">
    <source>
        <dbReference type="Proteomes" id="UP000660611"/>
    </source>
</evidence>